<dbReference type="RefSeq" id="WP_344898677.1">
    <property type="nucleotide sequence ID" value="NZ_BAAAWD010000013.1"/>
</dbReference>
<keyword evidence="5" id="KW-0547">Nucleotide-binding</keyword>
<dbReference type="InterPro" id="IPR004468">
    <property type="entry name" value="CTP_synthase"/>
</dbReference>
<comment type="catalytic activity">
    <reaction evidence="9">
        <text>UTP + L-glutamine + ATP + H2O = CTP + L-glutamate + ADP + phosphate + 2 H(+)</text>
        <dbReference type="Rhea" id="RHEA:26426"/>
        <dbReference type="ChEBI" id="CHEBI:15377"/>
        <dbReference type="ChEBI" id="CHEBI:15378"/>
        <dbReference type="ChEBI" id="CHEBI:29985"/>
        <dbReference type="ChEBI" id="CHEBI:30616"/>
        <dbReference type="ChEBI" id="CHEBI:37563"/>
        <dbReference type="ChEBI" id="CHEBI:43474"/>
        <dbReference type="ChEBI" id="CHEBI:46398"/>
        <dbReference type="ChEBI" id="CHEBI:58359"/>
        <dbReference type="ChEBI" id="CHEBI:456216"/>
        <dbReference type="EC" id="6.3.4.2"/>
    </reaction>
</comment>
<dbReference type="PANTHER" id="PTHR11550">
    <property type="entry name" value="CTP SYNTHASE"/>
    <property type="match status" value="1"/>
</dbReference>
<comment type="caution">
    <text evidence="11">The sequence shown here is derived from an EMBL/GenBank/DDBJ whole genome shotgun (WGS) entry which is preliminary data.</text>
</comment>
<keyword evidence="12" id="KW-1185">Reference proteome</keyword>
<evidence type="ECO:0000256" key="3">
    <source>
        <dbReference type="ARBA" id="ARBA00012291"/>
    </source>
</evidence>
<evidence type="ECO:0000313" key="11">
    <source>
        <dbReference type="EMBL" id="GAA3017077.1"/>
    </source>
</evidence>
<sequence length="249" mass="26641">MTERPRIAVIGDRSSTVPAHPRLQALIPHLGVEVDWIPTPAVTGPEVLAGYAGIWVIPGSPYASKEGVLSAIRLARESGIPYLGTCGGFQHALIEYARNVLDLPHADDVQYDPDAATPLITALCCSLAGEQAPLLLGDGSRLASVYAHADQTVETFHCKYGLNPDYVGLIERSSLVISGWDAERAPRAIELADHPFFVGTLFQPELSSTPASIHPLIEAFVDAAIRHVTNLTSPLTPPLEAVAPWRSSS</sequence>
<comment type="similarity">
    <text evidence="2">Belongs to the CTP synthase family.</text>
</comment>
<proteinExistence type="inferred from homology"/>
<comment type="pathway">
    <text evidence="1">Pyrimidine metabolism; CTP biosynthesis via de novo pathway; CTP from UDP: step 2/2.</text>
</comment>
<dbReference type="Gene3D" id="3.40.50.880">
    <property type="match status" value="1"/>
</dbReference>
<evidence type="ECO:0000256" key="9">
    <source>
        <dbReference type="ARBA" id="ARBA00047781"/>
    </source>
</evidence>
<keyword evidence="7" id="KW-0315">Glutamine amidotransferase</keyword>
<dbReference type="SUPFAM" id="SSF52317">
    <property type="entry name" value="Class I glutamine amidotransferase-like"/>
    <property type="match status" value="1"/>
</dbReference>
<protein>
    <recommendedName>
        <fullName evidence="3">CTP synthase (glutamine hydrolyzing)</fullName>
        <ecNumber evidence="3">6.3.4.2</ecNumber>
    </recommendedName>
</protein>
<organism evidence="11 12">
    <name type="scientific">Streptosporangium longisporum</name>
    <dbReference type="NCBI Taxonomy" id="46187"/>
    <lineage>
        <taxon>Bacteria</taxon>
        <taxon>Bacillati</taxon>
        <taxon>Actinomycetota</taxon>
        <taxon>Actinomycetes</taxon>
        <taxon>Streptosporangiales</taxon>
        <taxon>Streptosporangiaceae</taxon>
        <taxon>Streptosporangium</taxon>
    </lineage>
</organism>
<evidence type="ECO:0000256" key="2">
    <source>
        <dbReference type="ARBA" id="ARBA00007533"/>
    </source>
</evidence>
<dbReference type="Proteomes" id="UP001499930">
    <property type="component" value="Unassembled WGS sequence"/>
</dbReference>
<keyword evidence="4" id="KW-0436">Ligase</keyword>
<keyword evidence="6" id="KW-0067">ATP-binding</keyword>
<dbReference type="Pfam" id="PF00117">
    <property type="entry name" value="GATase"/>
    <property type="match status" value="1"/>
</dbReference>
<evidence type="ECO:0000256" key="7">
    <source>
        <dbReference type="ARBA" id="ARBA00022962"/>
    </source>
</evidence>
<gene>
    <name evidence="11" type="ORF">GCM10017559_46070</name>
</gene>
<accession>A0ABP6KQX2</accession>
<dbReference type="EMBL" id="BAAAWD010000013">
    <property type="protein sequence ID" value="GAA3017077.1"/>
    <property type="molecule type" value="Genomic_DNA"/>
</dbReference>
<dbReference type="InterPro" id="IPR029062">
    <property type="entry name" value="Class_I_gatase-like"/>
</dbReference>
<keyword evidence="8" id="KW-0665">Pyrimidine biosynthesis</keyword>
<dbReference type="EC" id="6.3.4.2" evidence="3"/>
<dbReference type="PANTHER" id="PTHR11550:SF0">
    <property type="entry name" value="CTP SYNTHASE-RELATED"/>
    <property type="match status" value="1"/>
</dbReference>
<reference evidence="12" key="1">
    <citation type="journal article" date="2019" name="Int. J. Syst. Evol. Microbiol.">
        <title>The Global Catalogue of Microorganisms (GCM) 10K type strain sequencing project: providing services to taxonomists for standard genome sequencing and annotation.</title>
        <authorList>
            <consortium name="The Broad Institute Genomics Platform"/>
            <consortium name="The Broad Institute Genome Sequencing Center for Infectious Disease"/>
            <person name="Wu L."/>
            <person name="Ma J."/>
        </authorList>
    </citation>
    <scope>NUCLEOTIDE SEQUENCE [LARGE SCALE GENOMIC DNA]</scope>
    <source>
        <strain evidence="12">JCM 3106</strain>
    </source>
</reference>
<evidence type="ECO:0000256" key="4">
    <source>
        <dbReference type="ARBA" id="ARBA00022598"/>
    </source>
</evidence>
<evidence type="ECO:0000259" key="10">
    <source>
        <dbReference type="Pfam" id="PF00117"/>
    </source>
</evidence>
<feature type="domain" description="Glutamine amidotransferase" evidence="10">
    <location>
        <begin position="30"/>
        <end position="222"/>
    </location>
</feature>
<name>A0ABP6KQX2_9ACTN</name>
<evidence type="ECO:0000256" key="1">
    <source>
        <dbReference type="ARBA" id="ARBA00005171"/>
    </source>
</evidence>
<dbReference type="PROSITE" id="PS51273">
    <property type="entry name" value="GATASE_TYPE_1"/>
    <property type="match status" value="1"/>
</dbReference>
<evidence type="ECO:0000256" key="6">
    <source>
        <dbReference type="ARBA" id="ARBA00022840"/>
    </source>
</evidence>
<dbReference type="NCBIfam" id="NF004836">
    <property type="entry name" value="PRK06186.1"/>
    <property type="match status" value="1"/>
</dbReference>
<evidence type="ECO:0000256" key="8">
    <source>
        <dbReference type="ARBA" id="ARBA00022975"/>
    </source>
</evidence>
<evidence type="ECO:0000313" key="12">
    <source>
        <dbReference type="Proteomes" id="UP001499930"/>
    </source>
</evidence>
<dbReference type="InterPro" id="IPR017926">
    <property type="entry name" value="GATASE"/>
</dbReference>
<evidence type="ECO:0000256" key="5">
    <source>
        <dbReference type="ARBA" id="ARBA00022741"/>
    </source>
</evidence>